<keyword evidence="3" id="KW-1185">Reference proteome</keyword>
<evidence type="ECO:0000313" key="3">
    <source>
        <dbReference type="Proteomes" id="UP000193862"/>
    </source>
</evidence>
<dbReference type="Proteomes" id="UP000193862">
    <property type="component" value="Unassembled WGS sequence"/>
</dbReference>
<dbReference type="AlphaFoldDB" id="A0A1Y5SG59"/>
<organism evidence="2 3">
    <name type="scientific">Aquimixticola soesokkakensis</name>
    <dbReference type="NCBI Taxonomy" id="1519096"/>
    <lineage>
        <taxon>Bacteria</taxon>
        <taxon>Pseudomonadati</taxon>
        <taxon>Pseudomonadota</taxon>
        <taxon>Alphaproteobacteria</taxon>
        <taxon>Rhodobacterales</taxon>
        <taxon>Paracoccaceae</taxon>
        <taxon>Aquimixticola</taxon>
    </lineage>
</organism>
<keyword evidence="1" id="KW-0472">Membrane</keyword>
<evidence type="ECO:0000256" key="1">
    <source>
        <dbReference type="SAM" id="Phobius"/>
    </source>
</evidence>
<keyword evidence="1" id="KW-1133">Transmembrane helix</keyword>
<keyword evidence="1" id="KW-0812">Transmembrane</keyword>
<dbReference type="EMBL" id="FWFS01000004">
    <property type="protein sequence ID" value="SLN36937.1"/>
    <property type="molecule type" value="Genomic_DNA"/>
</dbReference>
<feature type="transmembrane region" description="Helical" evidence="1">
    <location>
        <begin position="71"/>
        <end position="91"/>
    </location>
</feature>
<accession>A0A1Y5SG59</accession>
<sequence length="95" mass="10344">MSLPHNHTGALLCMRGDTATGFKIGTLYAAQDGRIRNDRGVQYSIGTTGNATFQPLRETHSEMTSRPPRELGWAILALAAVVVVTLAWLLAGRFF</sequence>
<protein>
    <submittedName>
        <fullName evidence="2">Uncharacterized protein</fullName>
    </submittedName>
</protein>
<gene>
    <name evidence="2" type="ORF">AQS8620_01331</name>
</gene>
<proteinExistence type="predicted"/>
<name>A0A1Y5SG59_9RHOB</name>
<dbReference type="RefSeq" id="WP_143267449.1">
    <property type="nucleotide sequence ID" value="NZ_FWFS01000004.1"/>
</dbReference>
<reference evidence="2 3" key="1">
    <citation type="submission" date="2017-03" db="EMBL/GenBank/DDBJ databases">
        <authorList>
            <person name="Afonso C.L."/>
            <person name="Miller P.J."/>
            <person name="Scott M.A."/>
            <person name="Spackman E."/>
            <person name="Goraichik I."/>
            <person name="Dimitrov K.M."/>
            <person name="Suarez D.L."/>
            <person name="Swayne D.E."/>
        </authorList>
    </citation>
    <scope>NUCLEOTIDE SEQUENCE [LARGE SCALE GENOMIC DNA]</scope>
    <source>
        <strain evidence="2 3">CECT 8620</strain>
    </source>
</reference>
<evidence type="ECO:0000313" key="2">
    <source>
        <dbReference type="EMBL" id="SLN36937.1"/>
    </source>
</evidence>